<feature type="signal peptide" evidence="1">
    <location>
        <begin position="1"/>
        <end position="24"/>
    </location>
</feature>
<proteinExistence type="predicted"/>
<accession>A0A4R2R9K5</accession>
<keyword evidence="1" id="KW-0732">Signal</keyword>
<name>A0A4R2R9K5_9RHOB</name>
<comment type="caution">
    <text evidence="2">The sequence shown here is derived from an EMBL/GenBank/DDBJ whole genome shotgun (WGS) entry which is preliminary data.</text>
</comment>
<dbReference type="PROSITE" id="PS51257">
    <property type="entry name" value="PROKAR_LIPOPROTEIN"/>
    <property type="match status" value="1"/>
</dbReference>
<sequence length="148" mass="15815">MAAQRTYRAWLAGLALLSGITACAPVEEGASVSITAATRADNVPTPDYLGVDTRLLEGDLVRFVVQMRRPGHPDALDDYARCAAAQYALIRGYGFARHVRTRLSRGQGADTWQADAVYTISPALPRGVQTIDAEVVVDNCAAQGIPTV</sequence>
<organism evidence="2 3">
    <name type="scientific">Rhodovulum bhavnagarense</name>
    <dbReference type="NCBI Taxonomy" id="992286"/>
    <lineage>
        <taxon>Bacteria</taxon>
        <taxon>Pseudomonadati</taxon>
        <taxon>Pseudomonadota</taxon>
        <taxon>Alphaproteobacteria</taxon>
        <taxon>Rhodobacterales</taxon>
        <taxon>Paracoccaceae</taxon>
        <taxon>Rhodovulum</taxon>
    </lineage>
</organism>
<evidence type="ECO:0000256" key="1">
    <source>
        <dbReference type="SAM" id="SignalP"/>
    </source>
</evidence>
<dbReference type="Proteomes" id="UP000295050">
    <property type="component" value="Unassembled WGS sequence"/>
</dbReference>
<keyword evidence="3" id="KW-1185">Reference proteome</keyword>
<dbReference type="EMBL" id="SLXU01000019">
    <property type="protein sequence ID" value="TCP58637.1"/>
    <property type="molecule type" value="Genomic_DNA"/>
</dbReference>
<evidence type="ECO:0008006" key="4">
    <source>
        <dbReference type="Google" id="ProtNLM"/>
    </source>
</evidence>
<evidence type="ECO:0000313" key="3">
    <source>
        <dbReference type="Proteomes" id="UP000295050"/>
    </source>
</evidence>
<gene>
    <name evidence="2" type="ORF">EV663_11917</name>
</gene>
<dbReference type="AlphaFoldDB" id="A0A4R2R9K5"/>
<feature type="chain" id="PRO_5020335313" description="Lipoprotein" evidence="1">
    <location>
        <begin position="25"/>
        <end position="148"/>
    </location>
</feature>
<reference evidence="2 3" key="1">
    <citation type="submission" date="2019-03" db="EMBL/GenBank/DDBJ databases">
        <title>Genomic Encyclopedia of Type Strains, Phase IV (KMG-IV): sequencing the most valuable type-strain genomes for metagenomic binning, comparative biology and taxonomic classification.</title>
        <authorList>
            <person name="Goeker M."/>
        </authorList>
    </citation>
    <scope>NUCLEOTIDE SEQUENCE [LARGE SCALE GENOMIC DNA]</scope>
    <source>
        <strain evidence="2 3">DSM 24766</strain>
    </source>
</reference>
<protein>
    <recommendedName>
        <fullName evidence="4">Lipoprotein</fullName>
    </recommendedName>
</protein>
<evidence type="ECO:0000313" key="2">
    <source>
        <dbReference type="EMBL" id="TCP58637.1"/>
    </source>
</evidence>
<dbReference type="OrthoDB" id="7860885at2"/>